<dbReference type="GO" id="GO:0000902">
    <property type="term" value="P:cell morphogenesis"/>
    <property type="evidence" value="ECO:0007669"/>
    <property type="project" value="TreeGrafter"/>
</dbReference>
<keyword evidence="3" id="KW-1185">Reference proteome</keyword>
<evidence type="ECO:0000256" key="1">
    <source>
        <dbReference type="SAM" id="Phobius"/>
    </source>
</evidence>
<dbReference type="OrthoDB" id="10306410at2759"/>
<dbReference type="AlphaFoldDB" id="A0A2G5TPI4"/>
<comment type="caution">
    <text evidence="2">The sequence shown here is derived from an EMBL/GenBank/DDBJ whole genome shotgun (WGS) entry which is preliminary data.</text>
</comment>
<keyword evidence="1" id="KW-0472">Membrane</keyword>
<protein>
    <submittedName>
        <fullName evidence="2">Uncharacterized protein</fullName>
    </submittedName>
</protein>
<feature type="transmembrane region" description="Helical" evidence="1">
    <location>
        <begin position="16"/>
        <end position="39"/>
    </location>
</feature>
<evidence type="ECO:0000313" key="2">
    <source>
        <dbReference type="EMBL" id="PIC29204.1"/>
    </source>
</evidence>
<evidence type="ECO:0000313" key="3">
    <source>
        <dbReference type="Proteomes" id="UP000230233"/>
    </source>
</evidence>
<organism evidence="2 3">
    <name type="scientific">Caenorhabditis nigoni</name>
    <dbReference type="NCBI Taxonomy" id="1611254"/>
    <lineage>
        <taxon>Eukaryota</taxon>
        <taxon>Metazoa</taxon>
        <taxon>Ecdysozoa</taxon>
        <taxon>Nematoda</taxon>
        <taxon>Chromadorea</taxon>
        <taxon>Rhabditida</taxon>
        <taxon>Rhabditina</taxon>
        <taxon>Rhabditomorpha</taxon>
        <taxon>Rhabditoidea</taxon>
        <taxon>Rhabditidae</taxon>
        <taxon>Peloderinae</taxon>
        <taxon>Caenorhabditis</taxon>
    </lineage>
</organism>
<reference evidence="3" key="1">
    <citation type="submission" date="2017-10" db="EMBL/GenBank/DDBJ databases">
        <title>Rapid genome shrinkage in a self-fertile nematode reveals novel sperm competition proteins.</title>
        <authorList>
            <person name="Yin D."/>
            <person name="Schwarz E.M."/>
            <person name="Thomas C.G."/>
            <person name="Felde R.L."/>
            <person name="Korf I.F."/>
            <person name="Cutter A.D."/>
            <person name="Schartner C.M."/>
            <person name="Ralston E.J."/>
            <person name="Meyer B.J."/>
            <person name="Haag E.S."/>
        </authorList>
    </citation>
    <scope>NUCLEOTIDE SEQUENCE [LARGE SCALE GENOMIC DNA]</scope>
    <source>
        <strain evidence="3">JU1422</strain>
    </source>
</reference>
<sequence>MMDSQPEVTQPIRARAIYFLVLSVIICLCPSVFLVSNGIQLSIFDGYISDFSIWHFATSLCLVFYIWVHLKRLRESSKLEKTNFENLVESPKNYTNAESILKVVLFFLVFYGCYVSFGMLIYADEFNNPREEFFIKSAMFSVFFMIFYVLQFASYLFEKQGKLKSYCDAKILESY</sequence>
<feature type="transmembrane region" description="Helical" evidence="1">
    <location>
        <begin position="134"/>
        <end position="157"/>
    </location>
</feature>
<dbReference type="Proteomes" id="UP000230233">
    <property type="component" value="Chromosome V"/>
</dbReference>
<keyword evidence="1" id="KW-1133">Transmembrane helix</keyword>
<feature type="transmembrane region" description="Helical" evidence="1">
    <location>
        <begin position="100"/>
        <end position="122"/>
    </location>
</feature>
<dbReference type="PANTHER" id="PTHR36948:SF1">
    <property type="entry name" value="EGG-LAYING DEFECTIVE PROTEIN 26"/>
    <property type="match status" value="1"/>
</dbReference>
<accession>A0A2G5TPI4</accession>
<name>A0A2G5TPI4_9PELO</name>
<dbReference type="InterPro" id="IPR053372">
    <property type="entry name" value="Vulval_toroid_morpho-assoc"/>
</dbReference>
<feature type="transmembrane region" description="Helical" evidence="1">
    <location>
        <begin position="51"/>
        <end position="68"/>
    </location>
</feature>
<keyword evidence="1" id="KW-0812">Transmembrane</keyword>
<proteinExistence type="predicted"/>
<gene>
    <name evidence="2" type="primary">Cnig_chr_V.g20870</name>
    <name evidence="2" type="ORF">B9Z55_020870</name>
</gene>
<dbReference type="PANTHER" id="PTHR36948">
    <property type="entry name" value="PROTEIN CBG04856"/>
    <property type="match status" value="1"/>
</dbReference>
<dbReference type="EMBL" id="PDUG01000005">
    <property type="protein sequence ID" value="PIC29204.1"/>
    <property type="molecule type" value="Genomic_DNA"/>
</dbReference>